<proteinExistence type="predicted"/>
<evidence type="ECO:0000256" key="1">
    <source>
        <dbReference type="SAM" id="MobiDB-lite"/>
    </source>
</evidence>
<feature type="compositionally biased region" description="Low complexity" evidence="1">
    <location>
        <begin position="11"/>
        <end position="27"/>
    </location>
</feature>
<dbReference type="Proteomes" id="UP000429607">
    <property type="component" value="Unassembled WGS sequence"/>
</dbReference>
<dbReference type="AlphaFoldDB" id="A0A6A3G302"/>
<gene>
    <name evidence="2" type="ORF">PR001_g33149</name>
</gene>
<feature type="compositionally biased region" description="Low complexity" evidence="1">
    <location>
        <begin position="67"/>
        <end position="78"/>
    </location>
</feature>
<name>A0A6A3G302_9STRA</name>
<reference evidence="2 3" key="1">
    <citation type="submission" date="2018-09" db="EMBL/GenBank/DDBJ databases">
        <title>Genomic investigation of the strawberry pathogen Phytophthora fragariae indicates pathogenicity is determined by transcriptional variation in three key races.</title>
        <authorList>
            <person name="Adams T.M."/>
            <person name="Armitage A.D."/>
            <person name="Sobczyk M.K."/>
            <person name="Bates H.J."/>
            <person name="Dunwell J.M."/>
            <person name="Nellist C.F."/>
            <person name="Harrison R.J."/>
        </authorList>
    </citation>
    <scope>NUCLEOTIDE SEQUENCE [LARGE SCALE GENOMIC DNA]</scope>
    <source>
        <strain evidence="2 3">SCRP249</strain>
    </source>
</reference>
<evidence type="ECO:0000313" key="3">
    <source>
        <dbReference type="Proteomes" id="UP000429607"/>
    </source>
</evidence>
<feature type="region of interest" description="Disordered" evidence="1">
    <location>
        <begin position="1"/>
        <end position="137"/>
    </location>
</feature>
<feature type="non-terminal residue" evidence="2">
    <location>
        <position position="137"/>
    </location>
</feature>
<dbReference type="EMBL" id="QXFV01011297">
    <property type="protein sequence ID" value="KAE8952775.1"/>
    <property type="molecule type" value="Genomic_DNA"/>
</dbReference>
<comment type="caution">
    <text evidence="2">The sequence shown here is derived from an EMBL/GenBank/DDBJ whole genome shotgun (WGS) entry which is preliminary data.</text>
</comment>
<protein>
    <submittedName>
        <fullName evidence="2">Uncharacterized protein</fullName>
    </submittedName>
</protein>
<evidence type="ECO:0000313" key="2">
    <source>
        <dbReference type="EMBL" id="KAE8952775.1"/>
    </source>
</evidence>
<accession>A0A6A3G302</accession>
<sequence length="137" mass="13703">MTEHKSDSESDSTSESPSRISINSSPSDFAGAAGATKPEGGLLGSTRGADETTGDDGCEEGGLGIVSDGSGPCSSSSHEATRESSLVTSSASLRGEAISPSNKTKRSTTSSTRLIQAPTNQAAAKVGRIEAAATQPK</sequence>
<organism evidence="2 3">
    <name type="scientific">Phytophthora rubi</name>
    <dbReference type="NCBI Taxonomy" id="129364"/>
    <lineage>
        <taxon>Eukaryota</taxon>
        <taxon>Sar</taxon>
        <taxon>Stramenopiles</taxon>
        <taxon>Oomycota</taxon>
        <taxon>Peronosporomycetes</taxon>
        <taxon>Peronosporales</taxon>
        <taxon>Peronosporaceae</taxon>
        <taxon>Phytophthora</taxon>
    </lineage>
</organism>